<keyword evidence="1" id="KW-0812">Transmembrane</keyword>
<proteinExistence type="predicted"/>
<gene>
    <name evidence="2" type="ORF">SAMN05421791_10315</name>
</gene>
<dbReference type="Proteomes" id="UP000199708">
    <property type="component" value="Unassembled WGS sequence"/>
</dbReference>
<reference evidence="2 3" key="1">
    <citation type="submission" date="2016-10" db="EMBL/GenBank/DDBJ databases">
        <authorList>
            <person name="de Groot N.N."/>
        </authorList>
    </citation>
    <scope>NUCLEOTIDE SEQUENCE [LARGE SCALE GENOMIC DNA]</scope>
    <source>
        <strain evidence="2 3">ATCC BAA-466</strain>
    </source>
</reference>
<protein>
    <submittedName>
        <fullName evidence="2">Uncharacterized protein</fullName>
    </submittedName>
</protein>
<keyword evidence="1" id="KW-0472">Membrane</keyword>
<evidence type="ECO:0000256" key="1">
    <source>
        <dbReference type="SAM" id="Phobius"/>
    </source>
</evidence>
<accession>A0A1G7RF40</accession>
<keyword evidence="1" id="KW-1133">Transmembrane helix</keyword>
<organism evidence="2 3">
    <name type="scientific">Facklamia miroungae</name>
    <dbReference type="NCBI Taxonomy" id="120956"/>
    <lineage>
        <taxon>Bacteria</taxon>
        <taxon>Bacillati</taxon>
        <taxon>Bacillota</taxon>
        <taxon>Bacilli</taxon>
        <taxon>Lactobacillales</taxon>
        <taxon>Aerococcaceae</taxon>
        <taxon>Facklamia</taxon>
    </lineage>
</organism>
<sequence>MPVQYEEILKVITTYIIPILSFFFSAIALFQSRKSRKVEEKLKSLELYIKEHQAKKIEDKQNTPNRPNIEAKVYKVSKESYKAKIWNSGNATAYNITASIPEKYSVLLMKNKFPFEYLKPNQSFEEHVIYHMGSSPKFEIETNWEDANGKKYSNTELRSI</sequence>
<dbReference type="AlphaFoldDB" id="A0A1G7RF40"/>
<dbReference type="RefSeq" id="WP_143406547.1">
    <property type="nucleotide sequence ID" value="NZ_FNCK01000003.1"/>
</dbReference>
<evidence type="ECO:0000313" key="2">
    <source>
        <dbReference type="EMBL" id="SDG09265.1"/>
    </source>
</evidence>
<dbReference type="OrthoDB" id="2081681at2"/>
<name>A0A1G7RF40_9LACT</name>
<evidence type="ECO:0000313" key="3">
    <source>
        <dbReference type="Proteomes" id="UP000199708"/>
    </source>
</evidence>
<dbReference type="STRING" id="120956.SAMN05421791_10315"/>
<dbReference type="EMBL" id="FNCK01000003">
    <property type="protein sequence ID" value="SDG09265.1"/>
    <property type="molecule type" value="Genomic_DNA"/>
</dbReference>
<feature type="transmembrane region" description="Helical" evidence="1">
    <location>
        <begin position="12"/>
        <end position="30"/>
    </location>
</feature>
<keyword evidence="3" id="KW-1185">Reference proteome</keyword>